<organism evidence="2 3">
    <name type="scientific">Candidatus Dojkabacteria bacterium</name>
    <dbReference type="NCBI Taxonomy" id="2099670"/>
    <lineage>
        <taxon>Bacteria</taxon>
        <taxon>Candidatus Dojkabacteria</taxon>
    </lineage>
</organism>
<evidence type="ECO:0000256" key="1">
    <source>
        <dbReference type="SAM" id="Phobius"/>
    </source>
</evidence>
<sequence>MKKKRIFTTFLILIIGTLFALGGFYFYQQSKVIKPSKIKKIVLEEPSPAPESSIFISVTKPEDEEVSNKRNLTISGKTIPNAKIVILTPTTQEAGVAAKDGSFSTDINLDEGENIIEISAVADNGETAKIKRTVIYTTEEF</sequence>
<dbReference type="SUPFAM" id="SSF81296">
    <property type="entry name" value="E set domains"/>
    <property type="match status" value="1"/>
</dbReference>
<keyword evidence="1" id="KW-1133">Transmembrane helix</keyword>
<gene>
    <name evidence="2" type="ORF">E6Q11_07025</name>
</gene>
<feature type="transmembrane region" description="Helical" evidence="1">
    <location>
        <begin position="6"/>
        <end position="27"/>
    </location>
</feature>
<keyword evidence="1" id="KW-0812">Transmembrane</keyword>
<dbReference type="Gene3D" id="2.60.40.10">
    <property type="entry name" value="Immunoglobulins"/>
    <property type="match status" value="1"/>
</dbReference>
<dbReference type="AlphaFoldDB" id="A0A5C7J2J7"/>
<keyword evidence="1" id="KW-0472">Membrane</keyword>
<protein>
    <submittedName>
        <fullName evidence="2">Uncharacterized protein</fullName>
    </submittedName>
</protein>
<comment type="caution">
    <text evidence="2">The sequence shown here is derived from an EMBL/GenBank/DDBJ whole genome shotgun (WGS) entry which is preliminary data.</text>
</comment>
<name>A0A5C7J2J7_9BACT</name>
<dbReference type="Pfam" id="PF09136">
    <property type="entry name" value="Glucodextran_B"/>
    <property type="match status" value="1"/>
</dbReference>
<dbReference type="EMBL" id="SSDS01000114">
    <property type="protein sequence ID" value="TXG75730.1"/>
    <property type="molecule type" value="Genomic_DNA"/>
</dbReference>
<dbReference type="Proteomes" id="UP000321026">
    <property type="component" value="Unassembled WGS sequence"/>
</dbReference>
<dbReference type="InterPro" id="IPR013783">
    <property type="entry name" value="Ig-like_fold"/>
</dbReference>
<evidence type="ECO:0000313" key="2">
    <source>
        <dbReference type="EMBL" id="TXG75730.1"/>
    </source>
</evidence>
<proteinExistence type="predicted"/>
<reference evidence="2 3" key="1">
    <citation type="submission" date="2018-09" db="EMBL/GenBank/DDBJ databases">
        <title>Metagenome Assembled Genomes from an Advanced Water Purification Facility.</title>
        <authorList>
            <person name="Stamps B.W."/>
            <person name="Spear J.R."/>
        </authorList>
    </citation>
    <scope>NUCLEOTIDE SEQUENCE [LARGE SCALE GENOMIC DNA]</scope>
    <source>
        <strain evidence="2">Bin_63_2</strain>
    </source>
</reference>
<dbReference type="InterPro" id="IPR014756">
    <property type="entry name" value="Ig_E-set"/>
</dbReference>
<evidence type="ECO:0000313" key="3">
    <source>
        <dbReference type="Proteomes" id="UP000321026"/>
    </source>
</evidence>
<accession>A0A5C7J2J7</accession>